<keyword evidence="2" id="KW-1133">Transmembrane helix</keyword>
<feature type="transmembrane region" description="Helical" evidence="2">
    <location>
        <begin position="12"/>
        <end position="32"/>
    </location>
</feature>
<dbReference type="EMBL" id="BARS01004935">
    <property type="protein sequence ID" value="GAF84887.1"/>
    <property type="molecule type" value="Genomic_DNA"/>
</dbReference>
<keyword evidence="2" id="KW-0472">Membrane</keyword>
<dbReference type="InterPro" id="IPR001907">
    <property type="entry name" value="ClpP"/>
</dbReference>
<dbReference type="GO" id="GO:0004252">
    <property type="term" value="F:serine-type endopeptidase activity"/>
    <property type="evidence" value="ECO:0007669"/>
    <property type="project" value="InterPro"/>
</dbReference>
<dbReference type="InterPro" id="IPR023562">
    <property type="entry name" value="ClpP/TepA"/>
</dbReference>
<accession>X0T9L3</accession>
<comment type="similarity">
    <text evidence="1">Belongs to the peptidase S14 family.</text>
</comment>
<name>X0T9L3_9ZZZZ</name>
<protein>
    <recommendedName>
        <fullName evidence="4">ATP-dependent Clp protease proteolytic subunit</fullName>
    </recommendedName>
</protein>
<evidence type="ECO:0000256" key="2">
    <source>
        <dbReference type="SAM" id="Phobius"/>
    </source>
</evidence>
<dbReference type="Gene3D" id="3.90.226.10">
    <property type="entry name" value="2-enoyl-CoA Hydratase, Chain A, domain 1"/>
    <property type="match status" value="1"/>
</dbReference>
<sequence>MIMDVSRSAARRALTVTICIIMAAGLITWAVFMAGCASSPLNNTAVPTIIPPQEVKITITSADPAKVDISTEDKIHRSMEIENPNGELSNLTFISAGKAYIKIFSGLSTSDVTHLWNDFIVLDAMDVKDAHIFINSPGGAVFAGIALADEILRARADGFTVTGHASGIVASAAVPVFAVCTTRFASIGTVFMVHQASMFKYGYENSDDLRAQTEMMEL</sequence>
<dbReference type="Pfam" id="PF00574">
    <property type="entry name" value="CLP_protease"/>
    <property type="match status" value="1"/>
</dbReference>
<organism evidence="3">
    <name type="scientific">marine sediment metagenome</name>
    <dbReference type="NCBI Taxonomy" id="412755"/>
    <lineage>
        <taxon>unclassified sequences</taxon>
        <taxon>metagenomes</taxon>
        <taxon>ecological metagenomes</taxon>
    </lineage>
</organism>
<dbReference type="SUPFAM" id="SSF52096">
    <property type="entry name" value="ClpP/crotonase"/>
    <property type="match status" value="1"/>
</dbReference>
<dbReference type="InterPro" id="IPR029045">
    <property type="entry name" value="ClpP/crotonase-like_dom_sf"/>
</dbReference>
<reference evidence="3" key="1">
    <citation type="journal article" date="2014" name="Front. Microbiol.">
        <title>High frequency of phylogenetically diverse reductive dehalogenase-homologous genes in deep subseafloor sedimentary metagenomes.</title>
        <authorList>
            <person name="Kawai M."/>
            <person name="Futagami T."/>
            <person name="Toyoda A."/>
            <person name="Takaki Y."/>
            <person name="Nishi S."/>
            <person name="Hori S."/>
            <person name="Arai W."/>
            <person name="Tsubouchi T."/>
            <person name="Morono Y."/>
            <person name="Uchiyama I."/>
            <person name="Ito T."/>
            <person name="Fujiyama A."/>
            <person name="Inagaki F."/>
            <person name="Takami H."/>
        </authorList>
    </citation>
    <scope>NUCLEOTIDE SEQUENCE</scope>
    <source>
        <strain evidence="3">Expedition CK06-06</strain>
    </source>
</reference>
<comment type="caution">
    <text evidence="3">The sequence shown here is derived from an EMBL/GenBank/DDBJ whole genome shotgun (WGS) entry which is preliminary data.</text>
</comment>
<dbReference type="GO" id="GO:0004176">
    <property type="term" value="F:ATP-dependent peptidase activity"/>
    <property type="evidence" value="ECO:0007669"/>
    <property type="project" value="InterPro"/>
</dbReference>
<evidence type="ECO:0008006" key="4">
    <source>
        <dbReference type="Google" id="ProtNLM"/>
    </source>
</evidence>
<dbReference type="AlphaFoldDB" id="X0T9L3"/>
<dbReference type="PRINTS" id="PR00127">
    <property type="entry name" value="CLPPROTEASEP"/>
</dbReference>
<dbReference type="GO" id="GO:0006508">
    <property type="term" value="P:proteolysis"/>
    <property type="evidence" value="ECO:0007669"/>
    <property type="project" value="InterPro"/>
</dbReference>
<gene>
    <name evidence="3" type="ORF">S01H1_09657</name>
</gene>
<feature type="non-terminal residue" evidence="3">
    <location>
        <position position="218"/>
    </location>
</feature>
<proteinExistence type="inferred from homology"/>
<evidence type="ECO:0000313" key="3">
    <source>
        <dbReference type="EMBL" id="GAF84887.1"/>
    </source>
</evidence>
<evidence type="ECO:0000256" key="1">
    <source>
        <dbReference type="ARBA" id="ARBA00007039"/>
    </source>
</evidence>
<keyword evidence="2" id="KW-0812">Transmembrane</keyword>